<gene>
    <name evidence="1" type="ORF">INF26_00090</name>
</gene>
<reference evidence="1 2" key="1">
    <citation type="submission" date="2020-10" db="EMBL/GenBank/DDBJ databases">
        <title>ChiBAC.</title>
        <authorList>
            <person name="Zenner C."/>
            <person name="Hitch T.C.A."/>
            <person name="Clavel T."/>
        </authorList>
    </citation>
    <scope>NUCLEOTIDE SEQUENCE [LARGE SCALE GENOMIC DNA]</scope>
    <source>
        <strain evidence="1 2">DSM 107455</strain>
    </source>
</reference>
<evidence type="ECO:0000313" key="2">
    <source>
        <dbReference type="Proteomes" id="UP001194273"/>
    </source>
</evidence>
<proteinExistence type="predicted"/>
<sequence length="110" mass="12982">MIRSRDGKKAITEEEFDEMFDNGEDIDEFLDYDSARLVEPDPDEVFATTLTRKVNLDLPVDMIEQIDVQARRCGQPRQSLLRTWVWERLREEQERDLRLGVPPTSEKGRK</sequence>
<organism evidence="1 2">
    <name type="scientific">Thermophilibacter gallinarum</name>
    <dbReference type="NCBI Taxonomy" id="2779357"/>
    <lineage>
        <taxon>Bacteria</taxon>
        <taxon>Bacillati</taxon>
        <taxon>Actinomycetota</taxon>
        <taxon>Coriobacteriia</taxon>
        <taxon>Coriobacteriales</taxon>
        <taxon>Atopobiaceae</taxon>
        <taxon>Thermophilibacter</taxon>
    </lineage>
</organism>
<protein>
    <submittedName>
        <fullName evidence="1">CopG family transcriptional regulator</fullName>
    </submittedName>
</protein>
<keyword evidence="2" id="KW-1185">Reference proteome</keyword>
<name>A0ABR9QQC6_9ACTN</name>
<dbReference type="EMBL" id="JADCJZ010000001">
    <property type="protein sequence ID" value="MBE5023270.1"/>
    <property type="molecule type" value="Genomic_DNA"/>
</dbReference>
<dbReference type="RefSeq" id="WP_193528738.1">
    <property type="nucleotide sequence ID" value="NZ_JADCJZ010000001.1"/>
</dbReference>
<accession>A0ABR9QQC6</accession>
<dbReference type="NCBIfam" id="NF047399">
    <property type="entry name" value="BrnA_antitoxin_add"/>
    <property type="match status" value="1"/>
</dbReference>
<comment type="caution">
    <text evidence="1">The sequence shown here is derived from an EMBL/GenBank/DDBJ whole genome shotgun (WGS) entry which is preliminary data.</text>
</comment>
<dbReference type="Proteomes" id="UP001194273">
    <property type="component" value="Unassembled WGS sequence"/>
</dbReference>
<evidence type="ECO:0000313" key="1">
    <source>
        <dbReference type="EMBL" id="MBE5023270.1"/>
    </source>
</evidence>